<feature type="domain" description="Peptidase C1A papain C-terminal" evidence="2">
    <location>
        <begin position="2"/>
        <end position="88"/>
    </location>
</feature>
<dbReference type="PROSITE" id="PS00639">
    <property type="entry name" value="THIOL_PROTEASE_HIS"/>
    <property type="match status" value="1"/>
</dbReference>
<dbReference type="GO" id="GO:0006508">
    <property type="term" value="P:proteolysis"/>
    <property type="evidence" value="ECO:0007669"/>
    <property type="project" value="InterPro"/>
</dbReference>
<evidence type="ECO:0000313" key="4">
    <source>
        <dbReference type="Proteomes" id="UP000719412"/>
    </source>
</evidence>
<dbReference type="Gene3D" id="3.90.70.10">
    <property type="entry name" value="Cysteine proteinases"/>
    <property type="match status" value="1"/>
</dbReference>
<dbReference type="EMBL" id="JABDTM020002443">
    <property type="protein sequence ID" value="KAH0822409.1"/>
    <property type="molecule type" value="Genomic_DNA"/>
</dbReference>
<dbReference type="InterPro" id="IPR013128">
    <property type="entry name" value="Peptidase_C1A"/>
</dbReference>
<dbReference type="Proteomes" id="UP000719412">
    <property type="component" value="Unassembled WGS sequence"/>
</dbReference>
<dbReference type="InterPro" id="IPR025660">
    <property type="entry name" value="Pept_his_AS"/>
</dbReference>
<gene>
    <name evidence="3" type="ORF">GEV33_000381</name>
</gene>
<accession>A0A8J6HX76</accession>
<dbReference type="Pfam" id="PF00112">
    <property type="entry name" value="Peptidase_C1"/>
    <property type="match status" value="1"/>
</dbReference>
<evidence type="ECO:0000259" key="2">
    <source>
        <dbReference type="Pfam" id="PF00112"/>
    </source>
</evidence>
<dbReference type="GO" id="GO:0008234">
    <property type="term" value="F:cysteine-type peptidase activity"/>
    <property type="evidence" value="ECO:0007669"/>
    <property type="project" value="InterPro"/>
</dbReference>
<comment type="caution">
    <text evidence="3">The sequence shown here is derived from an EMBL/GenBank/DDBJ whole genome shotgun (WGS) entry which is preliminary data.</text>
</comment>
<keyword evidence="4" id="KW-1185">Reference proteome</keyword>
<sequence>MEILLNGPVVAGYQVYEDFYLYKKGVYKHVTGQKMGNHAVKIVGWGTENGTLYWLVANSWGRNWGDLGGFFKILRGKNHCGIESNIVTAKSSSSKGRTAAGRCKTGLRSLPPAAYSETNLCYLLCGKYRVIYEE</sequence>
<organism evidence="3 4">
    <name type="scientific">Tenebrio molitor</name>
    <name type="common">Yellow mealworm beetle</name>
    <dbReference type="NCBI Taxonomy" id="7067"/>
    <lineage>
        <taxon>Eukaryota</taxon>
        <taxon>Metazoa</taxon>
        <taxon>Ecdysozoa</taxon>
        <taxon>Arthropoda</taxon>
        <taxon>Hexapoda</taxon>
        <taxon>Insecta</taxon>
        <taxon>Pterygota</taxon>
        <taxon>Neoptera</taxon>
        <taxon>Endopterygota</taxon>
        <taxon>Coleoptera</taxon>
        <taxon>Polyphaga</taxon>
        <taxon>Cucujiformia</taxon>
        <taxon>Tenebrionidae</taxon>
        <taxon>Tenebrio</taxon>
    </lineage>
</organism>
<reference evidence="3" key="2">
    <citation type="submission" date="2021-08" db="EMBL/GenBank/DDBJ databases">
        <authorList>
            <person name="Eriksson T."/>
        </authorList>
    </citation>
    <scope>NUCLEOTIDE SEQUENCE</scope>
    <source>
        <strain evidence="3">Stoneville</strain>
        <tissue evidence="3">Whole head</tissue>
    </source>
</reference>
<proteinExistence type="inferred from homology"/>
<dbReference type="SUPFAM" id="SSF54001">
    <property type="entry name" value="Cysteine proteinases"/>
    <property type="match status" value="1"/>
</dbReference>
<dbReference type="AlphaFoldDB" id="A0A8J6HX76"/>
<dbReference type="InterPro" id="IPR000668">
    <property type="entry name" value="Peptidase_C1A_C"/>
</dbReference>
<reference evidence="3" key="1">
    <citation type="journal article" date="2020" name="J Insects Food Feed">
        <title>The yellow mealworm (Tenebrio molitor) genome: a resource for the emerging insects as food and feed industry.</title>
        <authorList>
            <person name="Eriksson T."/>
            <person name="Andere A."/>
            <person name="Kelstrup H."/>
            <person name="Emery V."/>
            <person name="Picard C."/>
        </authorList>
    </citation>
    <scope>NUCLEOTIDE SEQUENCE</scope>
    <source>
        <strain evidence="3">Stoneville</strain>
        <tissue evidence="3">Whole head</tissue>
    </source>
</reference>
<name>A0A8J6HX76_TENMO</name>
<evidence type="ECO:0000256" key="1">
    <source>
        <dbReference type="ARBA" id="ARBA00008455"/>
    </source>
</evidence>
<protein>
    <recommendedName>
        <fullName evidence="2">Peptidase C1A papain C-terminal domain-containing protein</fullName>
    </recommendedName>
</protein>
<evidence type="ECO:0000313" key="3">
    <source>
        <dbReference type="EMBL" id="KAH0822409.1"/>
    </source>
</evidence>
<comment type="similarity">
    <text evidence="1">Belongs to the peptidase C1 family.</text>
</comment>
<dbReference type="InterPro" id="IPR038765">
    <property type="entry name" value="Papain-like_cys_pep_sf"/>
</dbReference>
<dbReference type="PANTHER" id="PTHR12411">
    <property type="entry name" value="CYSTEINE PROTEASE FAMILY C1-RELATED"/>
    <property type="match status" value="1"/>
</dbReference>